<dbReference type="AlphaFoldDB" id="A0A1L8MNX9"/>
<dbReference type="OrthoDB" id="3197351at2"/>
<dbReference type="Proteomes" id="UP000182015">
    <property type="component" value="Unassembled WGS sequence"/>
</dbReference>
<accession>A0A1L8MNX9</accession>
<comment type="caution">
    <text evidence="1">The sequence shown here is derived from an EMBL/GenBank/DDBJ whole genome shotgun (WGS) entry which is preliminary data.</text>
</comment>
<sequence>MVYLALIGDLIQSKQLANRSQAQEQFHQVLEKINKHYENCLVSNLSLTLGDEFQGLFTLEAPIFQIIDQINHEMADFSIRFGLGIGDILTAINPQVSIGADGPAYWKAREAINYIHQKNDYGHTQIAIRTGQEPEEDILNSLLSAGEAIKSSWRASQLDVFHALIEANYYDEQFDQGEIAKRLNLSPSALSKRLKSSNIKVYLRTRQSALQLIQEKNGKETA</sequence>
<keyword evidence="1" id="KW-0238">DNA-binding</keyword>
<gene>
    <name evidence="1" type="ORF">A9Q68_02590</name>
</gene>
<proteinExistence type="predicted"/>
<organism evidence="1 2">
    <name type="scientific">Streptococcus bovimastitidis</name>
    <dbReference type="NCBI Taxonomy" id="1856638"/>
    <lineage>
        <taxon>Bacteria</taxon>
        <taxon>Bacillati</taxon>
        <taxon>Bacillota</taxon>
        <taxon>Bacilli</taxon>
        <taxon>Lactobacillales</taxon>
        <taxon>Streptococcaceae</taxon>
        <taxon>Streptococcus</taxon>
    </lineage>
</organism>
<name>A0A1L8MNX9_9STRE</name>
<keyword evidence="2" id="KW-1185">Reference proteome</keyword>
<evidence type="ECO:0000313" key="1">
    <source>
        <dbReference type="EMBL" id="OJF72449.1"/>
    </source>
</evidence>
<evidence type="ECO:0000313" key="2">
    <source>
        <dbReference type="Proteomes" id="UP000182015"/>
    </source>
</evidence>
<dbReference type="RefSeq" id="WP_071793105.1">
    <property type="nucleotide sequence ID" value="NZ_LZDD01000001.1"/>
</dbReference>
<dbReference type="Pfam" id="PF16264">
    <property type="entry name" value="SatD"/>
    <property type="match status" value="1"/>
</dbReference>
<dbReference type="STRING" id="1856638.A9Q68_02590"/>
<dbReference type="EMBL" id="LZDD01000001">
    <property type="protein sequence ID" value="OJF72449.1"/>
    <property type="molecule type" value="Genomic_DNA"/>
</dbReference>
<dbReference type="InterPro" id="IPR032580">
    <property type="entry name" value="SatD"/>
</dbReference>
<dbReference type="GO" id="GO:0003677">
    <property type="term" value="F:DNA binding"/>
    <property type="evidence" value="ECO:0007669"/>
    <property type="project" value="UniProtKB-KW"/>
</dbReference>
<protein>
    <submittedName>
        <fullName evidence="1">DNA-binding protein</fullName>
    </submittedName>
</protein>
<reference evidence="2" key="1">
    <citation type="submission" date="2016-06" db="EMBL/GenBank/DDBJ databases">
        <authorList>
            <person name="de Vries S.P.W."/>
            <person name="Hadjirin N.F."/>
            <person name="Lay E.M."/>
            <person name="Zadoks R.N."/>
            <person name="Peacock S.J."/>
            <person name="Parkhill J."/>
            <person name="Grant A.J."/>
            <person name="Mcdougall S."/>
            <person name="Holmes M.A."/>
        </authorList>
    </citation>
    <scope>NUCLEOTIDE SEQUENCE [LARGE SCALE GENOMIC DNA]</scope>
    <source>
        <strain evidence="2">NZ1587</strain>
    </source>
</reference>